<evidence type="ECO:0000313" key="3">
    <source>
        <dbReference type="Proteomes" id="UP001201812"/>
    </source>
</evidence>
<evidence type="ECO:0000313" key="2">
    <source>
        <dbReference type="EMBL" id="KAI1726324.1"/>
    </source>
</evidence>
<name>A0AAD4NCA9_9BILA</name>
<evidence type="ECO:0000256" key="1">
    <source>
        <dbReference type="SAM" id="MobiDB-lite"/>
    </source>
</evidence>
<reference evidence="2" key="1">
    <citation type="submission" date="2022-01" db="EMBL/GenBank/DDBJ databases">
        <title>Genome Sequence Resource for Two Populations of Ditylenchus destructor, the Migratory Endoparasitic Phytonematode.</title>
        <authorList>
            <person name="Zhang H."/>
            <person name="Lin R."/>
            <person name="Xie B."/>
        </authorList>
    </citation>
    <scope>NUCLEOTIDE SEQUENCE</scope>
    <source>
        <strain evidence="2">BazhouSP</strain>
    </source>
</reference>
<keyword evidence="3" id="KW-1185">Reference proteome</keyword>
<gene>
    <name evidence="2" type="ORF">DdX_03038</name>
</gene>
<dbReference type="Proteomes" id="UP001201812">
    <property type="component" value="Unassembled WGS sequence"/>
</dbReference>
<proteinExistence type="predicted"/>
<sequence>MMTTVEPRQRSPLAEMGLDRYGASPKLLTKRRTSPRIEFDLGRSGGSRNSLRIADEDQEEAKDVLPDGPGPRALLRKSPQRQESHSLTPKKKWTSAFRVVQSITRFKNAPIRGRKDSNASNPEAIPADVCPHAEDAISIGSADIGEVRKLRLLIITHLHILVGIKVSE</sequence>
<feature type="region of interest" description="Disordered" evidence="1">
    <location>
        <begin position="1"/>
        <end position="90"/>
    </location>
</feature>
<protein>
    <submittedName>
        <fullName evidence="2">Uncharacterized protein</fullName>
    </submittedName>
</protein>
<accession>A0AAD4NCA9</accession>
<comment type="caution">
    <text evidence="2">The sequence shown here is derived from an EMBL/GenBank/DDBJ whole genome shotgun (WGS) entry which is preliminary data.</text>
</comment>
<dbReference type="AlphaFoldDB" id="A0AAD4NCA9"/>
<organism evidence="2 3">
    <name type="scientific">Ditylenchus destructor</name>
    <dbReference type="NCBI Taxonomy" id="166010"/>
    <lineage>
        <taxon>Eukaryota</taxon>
        <taxon>Metazoa</taxon>
        <taxon>Ecdysozoa</taxon>
        <taxon>Nematoda</taxon>
        <taxon>Chromadorea</taxon>
        <taxon>Rhabditida</taxon>
        <taxon>Tylenchina</taxon>
        <taxon>Tylenchomorpha</taxon>
        <taxon>Sphaerularioidea</taxon>
        <taxon>Anguinidae</taxon>
        <taxon>Anguininae</taxon>
        <taxon>Ditylenchus</taxon>
    </lineage>
</organism>
<dbReference type="EMBL" id="JAKKPZ010000002">
    <property type="protein sequence ID" value="KAI1726324.1"/>
    <property type="molecule type" value="Genomic_DNA"/>
</dbReference>